<keyword evidence="8" id="KW-0769">Symport</keyword>
<sequence>MWPQLAPSITGAPGHVLAQTSEGADAGFLSAIEDAINAIFDPLTEGLSTVIFAEIPVFGVGVPWIVVWLIAAAAIFTMAFGFIQFRAVGLSLKLVRGKYSKPDDPGEITHFQALASALSGTVGMGNIAGVGVAVTVGGAGATFWMIVAGLLGMCTKFVECTLGVRYRTIHEDGTVSGGPMQYLSKGVAERFPGKGGRTFGKVLAVLAAIMILFFGVAGGNMLQANQTFAQLQTVTGGEEGFLGGDGAALLFGITLAFIIGLVIVGGIKSIAQVTRILVPFMAIIYVAACLFVIGTNYDLVPAAFGQIVSGAFSPEAGLGGVLGVLVVGFQRSAFSNEAGIGSAPIAHSAVKTRYPATEGLVALLEPFIDTVIVCTMTALTVVIAQSQFWQDAKASIIAGGDEPEGITVVSASFETFLPWFPIVLAVAASLFAISTILTWGYYGQRAWVYMFGKNRLSIGCYNAFFSLFVITGSVLTLGSVLDFADAVLFALAFVNIVGLYLLFPVVRSEVKRLRDAIKSGDLYRTDLPREDTEADKVTE</sequence>
<protein>
    <submittedName>
        <fullName evidence="9">Amino acid carrier protein</fullName>
    </submittedName>
</protein>
<proteinExistence type="inferred from homology"/>
<feature type="transmembrane region" description="Helical" evidence="8">
    <location>
        <begin position="303"/>
        <end position="327"/>
    </location>
</feature>
<feature type="transmembrane region" description="Helical" evidence="8">
    <location>
        <begin position="419"/>
        <end position="442"/>
    </location>
</feature>
<keyword evidence="4 8" id="KW-1003">Cell membrane</keyword>
<feature type="transmembrane region" description="Helical" evidence="8">
    <location>
        <begin position="202"/>
        <end position="222"/>
    </location>
</feature>
<name>A0A5Q3QJT8_9PSEU</name>
<feature type="transmembrane region" description="Helical" evidence="8">
    <location>
        <begin position="65"/>
        <end position="92"/>
    </location>
</feature>
<organism evidence="9 10">
    <name type="scientific">Allosaccharopolyspora coralli</name>
    <dbReference type="NCBI Taxonomy" id="2665642"/>
    <lineage>
        <taxon>Bacteria</taxon>
        <taxon>Bacillati</taxon>
        <taxon>Actinomycetota</taxon>
        <taxon>Actinomycetes</taxon>
        <taxon>Pseudonocardiales</taxon>
        <taxon>Pseudonocardiaceae</taxon>
        <taxon>Allosaccharopolyspora</taxon>
    </lineage>
</organism>
<dbReference type="PRINTS" id="PR00175">
    <property type="entry name" value="NAALASMPORT"/>
</dbReference>
<evidence type="ECO:0000313" key="10">
    <source>
        <dbReference type="Proteomes" id="UP000371041"/>
    </source>
</evidence>
<dbReference type="PANTHER" id="PTHR30330">
    <property type="entry name" value="AGSS FAMILY TRANSPORTER, SODIUM-ALANINE"/>
    <property type="match status" value="1"/>
</dbReference>
<keyword evidence="5 8" id="KW-0812">Transmembrane</keyword>
<evidence type="ECO:0000256" key="3">
    <source>
        <dbReference type="ARBA" id="ARBA00022448"/>
    </source>
</evidence>
<evidence type="ECO:0000256" key="6">
    <source>
        <dbReference type="ARBA" id="ARBA00022989"/>
    </source>
</evidence>
<evidence type="ECO:0000256" key="7">
    <source>
        <dbReference type="ARBA" id="ARBA00023136"/>
    </source>
</evidence>
<evidence type="ECO:0000256" key="8">
    <source>
        <dbReference type="RuleBase" id="RU363064"/>
    </source>
</evidence>
<feature type="transmembrane region" description="Helical" evidence="8">
    <location>
        <begin position="360"/>
        <end position="384"/>
    </location>
</feature>
<dbReference type="PANTHER" id="PTHR30330:SF3">
    <property type="entry name" value="TRANSCRIPTIONAL REGULATOR, LRP FAMILY"/>
    <property type="match status" value="1"/>
</dbReference>
<evidence type="ECO:0000313" key="9">
    <source>
        <dbReference type="EMBL" id="QGK71805.1"/>
    </source>
</evidence>
<gene>
    <name evidence="9" type="ORF">GIY23_21855</name>
</gene>
<dbReference type="Pfam" id="PF01235">
    <property type="entry name" value="Na_Ala_symp"/>
    <property type="match status" value="1"/>
</dbReference>
<keyword evidence="3 8" id="KW-0813">Transport</keyword>
<keyword evidence="7 8" id="KW-0472">Membrane</keyword>
<evidence type="ECO:0000256" key="4">
    <source>
        <dbReference type="ARBA" id="ARBA00022475"/>
    </source>
</evidence>
<dbReference type="InterPro" id="IPR001463">
    <property type="entry name" value="Na/Ala_symport"/>
</dbReference>
<evidence type="ECO:0000256" key="2">
    <source>
        <dbReference type="ARBA" id="ARBA00009261"/>
    </source>
</evidence>
<comment type="similarity">
    <text evidence="2 8">Belongs to the alanine or glycine:cation symporter (AGCS) (TC 2.A.25) family.</text>
</comment>
<dbReference type="Gene3D" id="1.20.1740.10">
    <property type="entry name" value="Amino acid/polyamine transporter I"/>
    <property type="match status" value="1"/>
</dbReference>
<dbReference type="GO" id="GO:0005886">
    <property type="term" value="C:plasma membrane"/>
    <property type="evidence" value="ECO:0007669"/>
    <property type="project" value="UniProtKB-SubCell"/>
</dbReference>
<dbReference type="NCBIfam" id="TIGR00835">
    <property type="entry name" value="agcS"/>
    <property type="match status" value="1"/>
</dbReference>
<feature type="transmembrane region" description="Helical" evidence="8">
    <location>
        <begin position="487"/>
        <end position="506"/>
    </location>
</feature>
<evidence type="ECO:0000256" key="1">
    <source>
        <dbReference type="ARBA" id="ARBA00004651"/>
    </source>
</evidence>
<keyword evidence="10" id="KW-1185">Reference proteome</keyword>
<reference evidence="10" key="1">
    <citation type="submission" date="2019-11" db="EMBL/GenBank/DDBJ databases">
        <title>The complete genome sequence of Saccharopolyspora sp. E2A.</title>
        <authorList>
            <person name="Zhang G."/>
        </authorList>
    </citation>
    <scope>NUCLEOTIDE SEQUENCE [LARGE SCALE GENOMIC DNA]</scope>
    <source>
        <strain evidence="10">E2A</strain>
    </source>
</reference>
<feature type="transmembrane region" description="Helical" evidence="8">
    <location>
        <begin position="463"/>
        <end position="481"/>
    </location>
</feature>
<dbReference type="GO" id="GO:0005283">
    <property type="term" value="F:amino acid:sodium symporter activity"/>
    <property type="evidence" value="ECO:0007669"/>
    <property type="project" value="InterPro"/>
</dbReference>
<dbReference type="AlphaFoldDB" id="A0A5Q3QJT8"/>
<keyword evidence="6 8" id="KW-1133">Transmembrane helix</keyword>
<dbReference type="EMBL" id="CP045929">
    <property type="protein sequence ID" value="QGK71805.1"/>
    <property type="molecule type" value="Genomic_DNA"/>
</dbReference>
<comment type="subcellular location">
    <subcellularLocation>
        <location evidence="1 8">Cell membrane</location>
        <topology evidence="1 8">Multi-pass membrane protein</topology>
    </subcellularLocation>
</comment>
<feature type="transmembrane region" description="Helical" evidence="8">
    <location>
        <begin position="242"/>
        <end position="264"/>
    </location>
</feature>
<accession>A0A5Q3QJT8</accession>
<evidence type="ECO:0000256" key="5">
    <source>
        <dbReference type="ARBA" id="ARBA00022692"/>
    </source>
</evidence>
<feature type="transmembrane region" description="Helical" evidence="8">
    <location>
        <begin position="276"/>
        <end position="297"/>
    </location>
</feature>
<dbReference type="Proteomes" id="UP000371041">
    <property type="component" value="Chromosome"/>
</dbReference>
<dbReference type="RefSeq" id="WP_154078373.1">
    <property type="nucleotide sequence ID" value="NZ_CP045929.1"/>
</dbReference>
<dbReference type="KEGG" id="sace:GIY23_21855"/>